<evidence type="ECO:0000313" key="8">
    <source>
        <dbReference type="EMBL" id="KAF2233585.1"/>
    </source>
</evidence>
<accession>A0A6A6H6E6</accession>
<dbReference type="GO" id="GO:0071038">
    <property type="term" value="P:TRAMP-dependent tRNA surveillance pathway"/>
    <property type="evidence" value="ECO:0007669"/>
    <property type="project" value="TreeGrafter"/>
</dbReference>
<keyword evidence="4" id="KW-0963">Cytoplasm</keyword>
<evidence type="ECO:0000256" key="6">
    <source>
        <dbReference type="ARBA" id="ARBA00042523"/>
    </source>
</evidence>
<evidence type="ECO:0000256" key="4">
    <source>
        <dbReference type="ARBA" id="ARBA00022490"/>
    </source>
</evidence>
<dbReference type="InterPro" id="IPR050590">
    <property type="entry name" value="Exosome_comp_Rrp42_subfam"/>
</dbReference>
<dbReference type="GO" id="GO:0034475">
    <property type="term" value="P:U4 snRNA 3'-end processing"/>
    <property type="evidence" value="ECO:0007669"/>
    <property type="project" value="TreeGrafter"/>
</dbReference>
<gene>
    <name evidence="8" type="ORF">EV356DRAFT_577414</name>
</gene>
<dbReference type="GO" id="GO:0035925">
    <property type="term" value="F:mRNA 3'-UTR AU-rich region binding"/>
    <property type="evidence" value="ECO:0007669"/>
    <property type="project" value="TreeGrafter"/>
</dbReference>
<dbReference type="GO" id="GO:0000467">
    <property type="term" value="P:exonucleolytic trimming to generate mature 3'-end of 5.8S rRNA from tricistronic rRNA transcript (SSU-rRNA, 5.8S rRNA, LSU-rRNA)"/>
    <property type="evidence" value="ECO:0007669"/>
    <property type="project" value="TreeGrafter"/>
</dbReference>
<evidence type="ECO:0000256" key="3">
    <source>
        <dbReference type="ARBA" id="ARBA00006678"/>
    </source>
</evidence>
<dbReference type="GO" id="GO:0034476">
    <property type="term" value="P:U5 snRNA 3'-end processing"/>
    <property type="evidence" value="ECO:0007669"/>
    <property type="project" value="TreeGrafter"/>
</dbReference>
<keyword evidence="5" id="KW-0271">Exosome</keyword>
<sequence length="395" mass="42230">MAPATTQQLLLSPAELSYIHSSLSLQPPIRPDSRTPTQFRPLVAESDILPNANGSARICFADGTEAITGVKVQMEKSAWKPSAEHGVHLGPGGGGEDGDEEEEDEDSGGKRKGDRQGVGDNSWVEVNVDIPGYRDDDTMPVFLAAMLTEALLATGTLKNRLWITERYHWKLYVDILLLSQPLSYPLPLLSLTTHLALLSTRLPALISGPSDDPLFNDDWNASYPLYPRSPQTTSTSPSDHPPITLLVMSVNSNIIFDPSREELAVAESVLAISVACTPSPNDTTTTTTSSSHPANDTQSKDSNIRLLAIRTVDPPSRFTPPGVPDAMNAATGGSAPVGSREAAAVREGMEQDGVWRPPRGGVGRVVLGRMIKAVVEKGGVAEEVFEALEGVHTGT</sequence>
<evidence type="ECO:0000256" key="2">
    <source>
        <dbReference type="ARBA" id="ARBA00004604"/>
    </source>
</evidence>
<dbReference type="PANTHER" id="PTHR11097">
    <property type="entry name" value="EXOSOME COMPLEX EXONUCLEASE RIBOSOMAL RNA PROCESSING PROTEIN"/>
    <property type="match status" value="1"/>
</dbReference>
<feature type="compositionally biased region" description="Basic and acidic residues" evidence="7">
    <location>
        <begin position="107"/>
        <end position="117"/>
    </location>
</feature>
<feature type="region of interest" description="Disordered" evidence="7">
    <location>
        <begin position="277"/>
        <end position="303"/>
    </location>
</feature>
<dbReference type="EMBL" id="ML991805">
    <property type="protein sequence ID" value="KAF2233585.1"/>
    <property type="molecule type" value="Genomic_DNA"/>
</dbReference>
<dbReference type="GO" id="GO:0000177">
    <property type="term" value="C:cytoplasmic exosome (RNase complex)"/>
    <property type="evidence" value="ECO:0007669"/>
    <property type="project" value="TreeGrafter"/>
</dbReference>
<dbReference type="GO" id="GO:0000176">
    <property type="term" value="C:nuclear exosome (RNase complex)"/>
    <property type="evidence" value="ECO:0007669"/>
    <property type="project" value="TreeGrafter"/>
</dbReference>
<evidence type="ECO:0000256" key="5">
    <source>
        <dbReference type="ARBA" id="ARBA00022835"/>
    </source>
</evidence>
<dbReference type="PANTHER" id="PTHR11097:SF8">
    <property type="entry name" value="EXOSOME COMPLEX COMPONENT RRP42"/>
    <property type="match status" value="1"/>
</dbReference>
<reference evidence="8" key="1">
    <citation type="journal article" date="2020" name="Stud. Mycol.">
        <title>101 Dothideomycetes genomes: a test case for predicting lifestyles and emergence of pathogens.</title>
        <authorList>
            <person name="Haridas S."/>
            <person name="Albert R."/>
            <person name="Binder M."/>
            <person name="Bloem J."/>
            <person name="Labutti K."/>
            <person name="Salamov A."/>
            <person name="Andreopoulos B."/>
            <person name="Baker S."/>
            <person name="Barry K."/>
            <person name="Bills G."/>
            <person name="Bluhm B."/>
            <person name="Cannon C."/>
            <person name="Castanera R."/>
            <person name="Culley D."/>
            <person name="Daum C."/>
            <person name="Ezra D."/>
            <person name="Gonzalez J."/>
            <person name="Henrissat B."/>
            <person name="Kuo A."/>
            <person name="Liang C."/>
            <person name="Lipzen A."/>
            <person name="Lutzoni F."/>
            <person name="Magnuson J."/>
            <person name="Mondo S."/>
            <person name="Nolan M."/>
            <person name="Ohm R."/>
            <person name="Pangilinan J."/>
            <person name="Park H.-J."/>
            <person name="Ramirez L."/>
            <person name="Alfaro M."/>
            <person name="Sun H."/>
            <person name="Tritt A."/>
            <person name="Yoshinaga Y."/>
            <person name="Zwiers L.-H."/>
            <person name="Turgeon B."/>
            <person name="Goodwin S."/>
            <person name="Spatafora J."/>
            <person name="Crous P."/>
            <person name="Grigoriev I."/>
        </authorList>
    </citation>
    <scope>NUCLEOTIDE SEQUENCE</scope>
    <source>
        <strain evidence="8">Tuck. ex Michener</strain>
    </source>
</reference>
<dbReference type="GO" id="GO:0071035">
    <property type="term" value="P:nuclear polyadenylation-dependent rRNA catabolic process"/>
    <property type="evidence" value="ECO:0007669"/>
    <property type="project" value="TreeGrafter"/>
</dbReference>
<feature type="compositionally biased region" description="Acidic residues" evidence="7">
    <location>
        <begin position="96"/>
        <end position="106"/>
    </location>
</feature>
<dbReference type="OrthoDB" id="272245at2759"/>
<keyword evidence="9" id="KW-1185">Reference proteome</keyword>
<dbReference type="GO" id="GO:0071028">
    <property type="term" value="P:nuclear mRNA surveillance"/>
    <property type="evidence" value="ECO:0007669"/>
    <property type="project" value="TreeGrafter"/>
</dbReference>
<evidence type="ECO:0000256" key="1">
    <source>
        <dbReference type="ARBA" id="ARBA00004496"/>
    </source>
</evidence>
<name>A0A6A6H6E6_VIRVR</name>
<dbReference type="GO" id="GO:0016075">
    <property type="term" value="P:rRNA catabolic process"/>
    <property type="evidence" value="ECO:0007669"/>
    <property type="project" value="TreeGrafter"/>
</dbReference>
<comment type="similarity">
    <text evidence="3">Belongs to the RNase PH family.</text>
</comment>
<feature type="region of interest" description="Disordered" evidence="7">
    <location>
        <begin position="80"/>
        <end position="120"/>
    </location>
</feature>
<dbReference type="InterPro" id="IPR027408">
    <property type="entry name" value="PNPase/RNase_PH_dom_sf"/>
</dbReference>
<dbReference type="AlphaFoldDB" id="A0A6A6H6E6"/>
<evidence type="ECO:0000313" key="9">
    <source>
        <dbReference type="Proteomes" id="UP000800092"/>
    </source>
</evidence>
<dbReference type="InterPro" id="IPR020568">
    <property type="entry name" value="Ribosomal_Su5_D2-typ_SF"/>
</dbReference>
<dbReference type="Proteomes" id="UP000800092">
    <property type="component" value="Unassembled WGS sequence"/>
</dbReference>
<dbReference type="SUPFAM" id="SSF54211">
    <property type="entry name" value="Ribosomal protein S5 domain 2-like"/>
    <property type="match status" value="1"/>
</dbReference>
<organism evidence="8 9">
    <name type="scientific">Viridothelium virens</name>
    <name type="common">Speckled blister lichen</name>
    <name type="synonym">Trypethelium virens</name>
    <dbReference type="NCBI Taxonomy" id="1048519"/>
    <lineage>
        <taxon>Eukaryota</taxon>
        <taxon>Fungi</taxon>
        <taxon>Dikarya</taxon>
        <taxon>Ascomycota</taxon>
        <taxon>Pezizomycotina</taxon>
        <taxon>Dothideomycetes</taxon>
        <taxon>Dothideomycetes incertae sedis</taxon>
        <taxon>Trypetheliales</taxon>
        <taxon>Trypetheliaceae</taxon>
        <taxon>Viridothelium</taxon>
    </lineage>
</organism>
<protein>
    <recommendedName>
        <fullName evidence="6">Ribosomal RNA-processing protein 42</fullName>
    </recommendedName>
</protein>
<dbReference type="GO" id="GO:0034473">
    <property type="term" value="P:U1 snRNA 3'-end processing"/>
    <property type="evidence" value="ECO:0007669"/>
    <property type="project" value="TreeGrafter"/>
</dbReference>
<proteinExistence type="inferred from homology"/>
<comment type="subcellular location">
    <subcellularLocation>
        <location evidence="1">Cytoplasm</location>
    </subcellularLocation>
    <subcellularLocation>
        <location evidence="2">Nucleus</location>
        <location evidence="2">Nucleolus</location>
    </subcellularLocation>
</comment>
<evidence type="ECO:0000256" key="7">
    <source>
        <dbReference type="SAM" id="MobiDB-lite"/>
    </source>
</evidence>
<dbReference type="Gene3D" id="3.30.230.70">
    <property type="entry name" value="GHMP Kinase, N-terminal domain"/>
    <property type="match status" value="1"/>
</dbReference>
<dbReference type="GO" id="GO:0005730">
    <property type="term" value="C:nucleolus"/>
    <property type="evidence" value="ECO:0007669"/>
    <property type="project" value="UniProtKB-SubCell"/>
</dbReference>